<dbReference type="InterPro" id="IPR011701">
    <property type="entry name" value="MFS"/>
</dbReference>
<dbReference type="RefSeq" id="WP_131755695.1">
    <property type="nucleotide sequence ID" value="NZ_CAACUY010000007.1"/>
</dbReference>
<feature type="transmembrane region" description="Helical" evidence="6">
    <location>
        <begin position="276"/>
        <end position="300"/>
    </location>
</feature>
<keyword evidence="4 6" id="KW-1133">Transmembrane helix</keyword>
<comment type="caution">
    <text evidence="8">The sequence shown here is derived from an EMBL/GenBank/DDBJ whole genome shotgun (WGS) entry which is preliminary data.</text>
</comment>
<evidence type="ECO:0000256" key="4">
    <source>
        <dbReference type="ARBA" id="ARBA00022989"/>
    </source>
</evidence>
<proteinExistence type="predicted"/>
<reference evidence="9" key="1">
    <citation type="journal article" date="2019" name="Int. J. Syst. Evol. Microbiol.">
        <title>The Global Catalogue of Microorganisms (GCM) 10K type strain sequencing project: providing services to taxonomists for standard genome sequencing and annotation.</title>
        <authorList>
            <consortium name="The Broad Institute Genomics Platform"/>
            <consortium name="The Broad Institute Genome Sequencing Center for Infectious Disease"/>
            <person name="Wu L."/>
            <person name="Ma J."/>
        </authorList>
    </citation>
    <scope>NUCLEOTIDE SEQUENCE [LARGE SCALE GENOMIC DNA]</scope>
    <source>
        <strain evidence="9">JCM 9371</strain>
    </source>
</reference>
<feature type="transmembrane region" description="Helical" evidence="6">
    <location>
        <begin position="320"/>
        <end position="341"/>
    </location>
</feature>
<dbReference type="EMBL" id="JBHTGP010000007">
    <property type="protein sequence ID" value="MFD0685954.1"/>
    <property type="molecule type" value="Genomic_DNA"/>
</dbReference>
<sequence>MSHAQTAHAPLPEDTDFRPRHAFTLVSLLWTVQLVSLVGMLGGNAQAKVAIHFHTTQIAWFTLVGVLAGTFAIPFAAKAGAMYGKKRVILIVALLGLVGDLVAALATDYGVLLVGRCIAGLYTPAAMLAFAITRDVFPRHLVGLASGLLGGAVGLVALTGPFLSGWLLDDHGFRAVLWFMVGGTLLSLLLVAVFVPESPIREGHGRMDWPGGILLGGAITAIVYAIGKGSDWGWTSGEFIAYIAGSLVALALFVVVESRTAEPLLPLALVRRRQVWTVLLATSAATGAIYGVGPVLQLLALMPKIPTISDGLGWSATHNAWVTAPMSVLIIAAAVGTGVLARRVDARFLLGGGAVLAAVGYGIGTQLHHSASEFITMGVVAGVGMGMIVSIVPIMIIEVVAPEEQALANGAQSLGQGVAQVLIAQLAFVLMAQHGKELKGTQFYLDAGFTNGLWLIAGCCAVAALLALLIPKVKRLDDAEAGQAA</sequence>
<evidence type="ECO:0000256" key="6">
    <source>
        <dbReference type="SAM" id="Phobius"/>
    </source>
</evidence>
<keyword evidence="5 6" id="KW-0472">Membrane</keyword>
<evidence type="ECO:0000256" key="2">
    <source>
        <dbReference type="ARBA" id="ARBA00022448"/>
    </source>
</evidence>
<feature type="domain" description="Major facilitator superfamily (MFS) profile" evidence="7">
    <location>
        <begin position="1"/>
        <end position="475"/>
    </location>
</feature>
<feature type="transmembrane region" description="Helical" evidence="6">
    <location>
        <begin position="374"/>
        <end position="401"/>
    </location>
</feature>
<feature type="transmembrane region" description="Helical" evidence="6">
    <location>
        <begin position="207"/>
        <end position="227"/>
    </location>
</feature>
<feature type="transmembrane region" description="Helical" evidence="6">
    <location>
        <begin position="175"/>
        <end position="195"/>
    </location>
</feature>
<dbReference type="Pfam" id="PF07690">
    <property type="entry name" value="MFS_1"/>
    <property type="match status" value="2"/>
</dbReference>
<dbReference type="PANTHER" id="PTHR42718:SF9">
    <property type="entry name" value="MAJOR FACILITATOR SUPERFAMILY MULTIDRUG TRANSPORTER MFSC"/>
    <property type="match status" value="1"/>
</dbReference>
<accession>A0ABW2XK49</accession>
<feature type="transmembrane region" description="Helical" evidence="6">
    <location>
        <begin position="413"/>
        <end position="432"/>
    </location>
</feature>
<feature type="transmembrane region" description="Helical" evidence="6">
    <location>
        <begin position="452"/>
        <end position="470"/>
    </location>
</feature>
<keyword evidence="2" id="KW-0813">Transport</keyword>
<dbReference type="PANTHER" id="PTHR42718">
    <property type="entry name" value="MAJOR FACILITATOR SUPERFAMILY MULTIDRUG TRANSPORTER MFSC"/>
    <property type="match status" value="1"/>
</dbReference>
<gene>
    <name evidence="8" type="ORF">ACFQZM_15730</name>
</gene>
<dbReference type="Proteomes" id="UP001597063">
    <property type="component" value="Unassembled WGS sequence"/>
</dbReference>
<evidence type="ECO:0000256" key="3">
    <source>
        <dbReference type="ARBA" id="ARBA00022692"/>
    </source>
</evidence>
<evidence type="ECO:0000256" key="5">
    <source>
        <dbReference type="ARBA" id="ARBA00023136"/>
    </source>
</evidence>
<evidence type="ECO:0000259" key="7">
    <source>
        <dbReference type="PROSITE" id="PS50850"/>
    </source>
</evidence>
<dbReference type="SUPFAM" id="SSF103473">
    <property type="entry name" value="MFS general substrate transporter"/>
    <property type="match status" value="2"/>
</dbReference>
<keyword evidence="9" id="KW-1185">Reference proteome</keyword>
<feature type="transmembrane region" description="Helical" evidence="6">
    <location>
        <begin position="348"/>
        <end position="368"/>
    </location>
</feature>
<comment type="subcellular location">
    <subcellularLocation>
        <location evidence="1">Cell membrane</location>
        <topology evidence="1">Multi-pass membrane protein</topology>
    </subcellularLocation>
</comment>
<feature type="transmembrane region" description="Helical" evidence="6">
    <location>
        <begin position="141"/>
        <end position="163"/>
    </location>
</feature>
<dbReference type="InterPro" id="IPR020846">
    <property type="entry name" value="MFS_dom"/>
</dbReference>
<dbReference type="PROSITE" id="PS50850">
    <property type="entry name" value="MFS"/>
    <property type="match status" value="1"/>
</dbReference>
<evidence type="ECO:0000313" key="9">
    <source>
        <dbReference type="Proteomes" id="UP001597063"/>
    </source>
</evidence>
<dbReference type="InterPro" id="IPR036259">
    <property type="entry name" value="MFS_trans_sf"/>
</dbReference>
<feature type="transmembrane region" description="Helical" evidence="6">
    <location>
        <begin position="57"/>
        <end position="76"/>
    </location>
</feature>
<dbReference type="Gene3D" id="1.20.1250.20">
    <property type="entry name" value="MFS general substrate transporter like domains"/>
    <property type="match status" value="2"/>
</dbReference>
<feature type="transmembrane region" description="Helical" evidence="6">
    <location>
        <begin position="21"/>
        <end position="45"/>
    </location>
</feature>
<protein>
    <submittedName>
        <fullName evidence="8">MFS transporter</fullName>
    </submittedName>
</protein>
<evidence type="ECO:0000313" key="8">
    <source>
        <dbReference type="EMBL" id="MFD0685954.1"/>
    </source>
</evidence>
<organism evidence="8 9">
    <name type="scientific">Actinomadura fibrosa</name>
    <dbReference type="NCBI Taxonomy" id="111802"/>
    <lineage>
        <taxon>Bacteria</taxon>
        <taxon>Bacillati</taxon>
        <taxon>Actinomycetota</taxon>
        <taxon>Actinomycetes</taxon>
        <taxon>Streptosporangiales</taxon>
        <taxon>Thermomonosporaceae</taxon>
        <taxon>Actinomadura</taxon>
    </lineage>
</organism>
<feature type="transmembrane region" description="Helical" evidence="6">
    <location>
        <begin position="239"/>
        <end position="256"/>
    </location>
</feature>
<feature type="transmembrane region" description="Helical" evidence="6">
    <location>
        <begin position="88"/>
        <end position="107"/>
    </location>
</feature>
<name>A0ABW2XK49_9ACTN</name>
<feature type="transmembrane region" description="Helical" evidence="6">
    <location>
        <begin position="113"/>
        <end position="132"/>
    </location>
</feature>
<keyword evidence="3 6" id="KW-0812">Transmembrane</keyword>
<evidence type="ECO:0000256" key="1">
    <source>
        <dbReference type="ARBA" id="ARBA00004651"/>
    </source>
</evidence>